<sequence length="145" mass="15651">MFDIITTEPDDSAVQTAINTVAQDKSNVVSAKGSYVLTTPTASHTEGGGGEDRNVLVIIGHGSANSLSDCQTWACYKKQFSHLNIEWDKKTSVYIVSCSTAGQSYSAFVHGNFAREVKATFPEATVWASSTPVNARTLEGDWEKL</sequence>
<evidence type="ECO:0000313" key="2">
    <source>
        <dbReference type="Proteomes" id="UP000235347"/>
    </source>
</evidence>
<dbReference type="AlphaFoldDB" id="A0A2N7W8I2"/>
<reference evidence="1 2" key="1">
    <citation type="submission" date="2018-01" db="EMBL/GenBank/DDBJ databases">
        <title>Whole genome analyses suggest that Burkholderia sensu lato contains two further novel genera in the rhizoxinica-symbiotica group Mycetohabitans gen. nov., and Trinickia gen. nov.: implications for the evolution of diazotrophy and nodulation in the Burkholderiaceae.</title>
        <authorList>
            <person name="Estrada-de los Santos P."/>
            <person name="Palmer M."/>
            <person name="Chavez-Ramirez B."/>
            <person name="Beukes C."/>
            <person name="Steenkamp E.T."/>
            <person name="Hirsch A.M."/>
            <person name="Manyaka P."/>
            <person name="Maluk M."/>
            <person name="Lafos M."/>
            <person name="Crook M."/>
            <person name="Gross E."/>
            <person name="Simon M.F."/>
            <person name="Bueno dos Reis Junior F."/>
            <person name="Poole P.S."/>
            <person name="Venter S.N."/>
            <person name="James E.K."/>
        </authorList>
    </citation>
    <scope>NUCLEOTIDE SEQUENCE [LARGE SCALE GENOMIC DNA]</scope>
    <source>
        <strain evidence="1 2">GP25-8</strain>
    </source>
</reference>
<dbReference type="RefSeq" id="WP_102609484.1">
    <property type="nucleotide sequence ID" value="NZ_CADIKD010000001.1"/>
</dbReference>
<dbReference type="Proteomes" id="UP000235347">
    <property type="component" value="Unassembled WGS sequence"/>
</dbReference>
<evidence type="ECO:0000313" key="1">
    <source>
        <dbReference type="EMBL" id="PMS25711.1"/>
    </source>
</evidence>
<dbReference type="EMBL" id="PNYB01000006">
    <property type="protein sequence ID" value="PMS25711.1"/>
    <property type="molecule type" value="Genomic_DNA"/>
</dbReference>
<accession>A0A2N7W8I2</accession>
<comment type="caution">
    <text evidence="1">The sequence shown here is derived from an EMBL/GenBank/DDBJ whole genome shotgun (WGS) entry which is preliminary data.</text>
</comment>
<evidence type="ECO:0008006" key="3">
    <source>
        <dbReference type="Google" id="ProtNLM"/>
    </source>
</evidence>
<keyword evidence="2" id="KW-1185">Reference proteome</keyword>
<gene>
    <name evidence="1" type="ORF">C0Z19_09110</name>
</gene>
<organism evidence="1 2">
    <name type="scientific">Trinickia soli</name>
    <dbReference type="NCBI Taxonomy" id="380675"/>
    <lineage>
        <taxon>Bacteria</taxon>
        <taxon>Pseudomonadati</taxon>
        <taxon>Pseudomonadota</taxon>
        <taxon>Betaproteobacteria</taxon>
        <taxon>Burkholderiales</taxon>
        <taxon>Burkholderiaceae</taxon>
        <taxon>Trinickia</taxon>
    </lineage>
</organism>
<protein>
    <recommendedName>
        <fullName evidence="3">DUF4347 domain-containing protein</fullName>
    </recommendedName>
</protein>
<name>A0A2N7W8I2_9BURK</name>
<proteinExistence type="predicted"/>